<organism evidence="3 4">
    <name type="scientific">Uabimicrobium amorphum</name>
    <dbReference type="NCBI Taxonomy" id="2596890"/>
    <lineage>
        <taxon>Bacteria</taxon>
        <taxon>Pseudomonadati</taxon>
        <taxon>Planctomycetota</taxon>
        <taxon>Candidatus Uabimicrobiia</taxon>
        <taxon>Candidatus Uabimicrobiales</taxon>
        <taxon>Candidatus Uabimicrobiaceae</taxon>
        <taxon>Candidatus Uabimicrobium</taxon>
    </lineage>
</organism>
<keyword evidence="1" id="KW-0040">ANK repeat</keyword>
<dbReference type="PANTHER" id="PTHR24118:SF99">
    <property type="entry name" value="POTE ANKYRIN DOMAIN FAMILY MEMBER 3C-RELATED"/>
    <property type="match status" value="1"/>
</dbReference>
<feature type="repeat" description="ANK" evidence="1">
    <location>
        <begin position="652"/>
        <end position="684"/>
    </location>
</feature>
<evidence type="ECO:0000313" key="3">
    <source>
        <dbReference type="EMBL" id="BBM82467.1"/>
    </source>
</evidence>
<dbReference type="OrthoDB" id="211931at2"/>
<feature type="repeat" description="ANK" evidence="1">
    <location>
        <begin position="383"/>
        <end position="418"/>
    </location>
</feature>
<dbReference type="RefSeq" id="WP_151966707.1">
    <property type="nucleotide sequence ID" value="NZ_AP019860.1"/>
</dbReference>
<accession>A0A5S9IJ30</accession>
<feature type="repeat" description="ANK" evidence="1">
    <location>
        <begin position="346"/>
        <end position="382"/>
    </location>
</feature>
<name>A0A5S9IJ30_UABAM</name>
<dbReference type="PRINTS" id="PR01415">
    <property type="entry name" value="ANKYRIN"/>
</dbReference>
<feature type="repeat" description="ANK" evidence="1">
    <location>
        <begin position="552"/>
        <end position="584"/>
    </location>
</feature>
<dbReference type="InterPro" id="IPR036770">
    <property type="entry name" value="Ankyrin_rpt-contain_sf"/>
</dbReference>
<keyword evidence="2" id="KW-0732">Signal</keyword>
<dbReference type="AlphaFoldDB" id="A0A5S9IJ30"/>
<dbReference type="EMBL" id="AP019860">
    <property type="protein sequence ID" value="BBM82467.1"/>
    <property type="molecule type" value="Genomic_DNA"/>
</dbReference>
<dbReference type="Proteomes" id="UP000326354">
    <property type="component" value="Chromosome"/>
</dbReference>
<keyword evidence="4" id="KW-1185">Reference proteome</keyword>
<feature type="repeat" description="ANK" evidence="1">
    <location>
        <begin position="685"/>
        <end position="717"/>
    </location>
</feature>
<sequence>MKKILLLCVCVTLNMVMANDDFLKAAKEGNIAAMKEMIKAGVDVNYSSKKSSGYTAMSYSLRDGNLEAVQLLIDSGADVNMRYSYGLRTYSFALHYASSGKSKVENTNKIIEALVKAGLKLEADAGGDSFLFTSISFISDNDKCIAVVEKLLELGNDVNAKDNRSNTAMMKIVSEDEDKALRLLEVFVAKKADINAVNKDKNSALSLAVYKKKKQIVKFLLENGADVNQGYSTYSGTTTLLAKAIDNTDTETMDLLFAHKADLSADKGREALKAAIGCARYDKDNIPACQKMLKILVEKGKVDINSLDKDGETVLFELTGEDAELQEAAVETLVSLGIDLNKKNNKGKTALLASVDHYNNEKALNLVKLLLKNKADGNAVDKEGNTLLLSACSSYSDRKVDFVSYLVKNGADVNKVNNKGQTALHVALDKDSPKTVQLLIDAGASPDVEGAESLLFNTKMDLKLYKSLVEKSSNINAQNKKGQTPLIAALEYIKYTPKLADYATALIEKGADVNVADKKGNTALSYACQAGNVAFAKLLIEKNANVNVSDAENNSLVIQAADGESLELVKLLVEKGADVNAKNKYGGSALSEAGGNNDLPMIKYLVEKGADVEVVDGYGRTPLIHAARKNNAETVAFLLENGVKKLDVAGMGGKTALHYAAYEESVKNISLLLEKGANPNIQDDYGNTALHLAIYAKKEELVKPFLKANVDLTLKNKKGQTVVDIAKGKILELLQSK</sequence>
<dbReference type="InterPro" id="IPR002110">
    <property type="entry name" value="Ankyrin_rpt"/>
</dbReference>
<evidence type="ECO:0000256" key="1">
    <source>
        <dbReference type="PROSITE-ProRule" id="PRU00023"/>
    </source>
</evidence>
<protein>
    <submittedName>
        <fullName evidence="3">Uncharacterized protein</fullName>
    </submittedName>
</protein>
<dbReference type="PROSITE" id="PS50088">
    <property type="entry name" value="ANK_REPEAT"/>
    <property type="match status" value="12"/>
</dbReference>
<feature type="repeat" description="ANK" evidence="1">
    <location>
        <begin position="519"/>
        <end position="551"/>
    </location>
</feature>
<dbReference type="KEGG" id="uam:UABAM_00810"/>
<evidence type="ECO:0000313" key="4">
    <source>
        <dbReference type="Proteomes" id="UP000326354"/>
    </source>
</evidence>
<dbReference type="SUPFAM" id="SSF48403">
    <property type="entry name" value="Ankyrin repeat"/>
    <property type="match status" value="2"/>
</dbReference>
<feature type="repeat" description="ANK" evidence="1">
    <location>
        <begin position="618"/>
        <end position="643"/>
    </location>
</feature>
<feature type="chain" id="PRO_5024847735" evidence="2">
    <location>
        <begin position="19"/>
        <end position="737"/>
    </location>
</feature>
<dbReference type="Gene3D" id="1.25.40.20">
    <property type="entry name" value="Ankyrin repeat-containing domain"/>
    <property type="match status" value="6"/>
</dbReference>
<dbReference type="Pfam" id="PF12796">
    <property type="entry name" value="Ank_2"/>
    <property type="match status" value="6"/>
</dbReference>
<feature type="repeat" description="ANK" evidence="1">
    <location>
        <begin position="481"/>
        <end position="518"/>
    </location>
</feature>
<reference evidence="3 4" key="1">
    <citation type="submission" date="2019-08" db="EMBL/GenBank/DDBJ databases">
        <title>Complete genome sequence of Candidatus Uab amorphum.</title>
        <authorList>
            <person name="Shiratori T."/>
            <person name="Suzuki S."/>
            <person name="Kakizawa Y."/>
            <person name="Ishida K."/>
        </authorList>
    </citation>
    <scope>NUCLEOTIDE SEQUENCE [LARGE SCALE GENOMIC DNA]</scope>
    <source>
        <strain evidence="3 4">SRT547</strain>
    </source>
</reference>
<feature type="repeat" description="ANK" evidence="1">
    <location>
        <begin position="52"/>
        <end position="84"/>
    </location>
</feature>
<gene>
    <name evidence="3" type="ORF">UABAM_00810</name>
</gene>
<feature type="repeat" description="ANK" evidence="1">
    <location>
        <begin position="585"/>
        <end position="617"/>
    </location>
</feature>
<proteinExistence type="predicted"/>
<dbReference type="SMART" id="SM00248">
    <property type="entry name" value="ANK"/>
    <property type="match status" value="19"/>
</dbReference>
<dbReference type="PROSITE" id="PS50297">
    <property type="entry name" value="ANK_REP_REGION"/>
    <property type="match status" value="9"/>
</dbReference>
<evidence type="ECO:0000256" key="2">
    <source>
        <dbReference type="SAM" id="SignalP"/>
    </source>
</evidence>
<feature type="repeat" description="ANK" evidence="1">
    <location>
        <begin position="419"/>
        <end position="451"/>
    </location>
</feature>
<dbReference type="PANTHER" id="PTHR24118">
    <property type="entry name" value="POTE ANKYRIN DOMAIN"/>
    <property type="match status" value="1"/>
</dbReference>
<feature type="repeat" description="ANK" evidence="1">
    <location>
        <begin position="200"/>
        <end position="232"/>
    </location>
</feature>
<feature type="signal peptide" evidence="2">
    <location>
        <begin position="1"/>
        <end position="18"/>
    </location>
</feature>